<dbReference type="Pfam" id="PF14023">
    <property type="entry name" value="Bestrophin-like"/>
    <property type="match status" value="1"/>
</dbReference>
<evidence type="ECO:0000256" key="1">
    <source>
        <dbReference type="SAM" id="Phobius"/>
    </source>
</evidence>
<keyword evidence="1" id="KW-0472">Membrane</keyword>
<accession>A0A4R5X4X3</accession>
<comment type="caution">
    <text evidence="2">The sequence shown here is derived from an EMBL/GenBank/DDBJ whole genome shotgun (WGS) entry which is preliminary data.</text>
</comment>
<dbReference type="Proteomes" id="UP000294952">
    <property type="component" value="Unassembled WGS sequence"/>
</dbReference>
<proteinExistence type="predicted"/>
<feature type="transmembrane region" description="Helical" evidence="1">
    <location>
        <begin position="57"/>
        <end position="79"/>
    </location>
</feature>
<protein>
    <submittedName>
        <fullName evidence="2">DUF4239 domain-containing protein</fullName>
    </submittedName>
</protein>
<evidence type="ECO:0000313" key="2">
    <source>
        <dbReference type="EMBL" id="TDL07259.1"/>
    </source>
</evidence>
<organism evidence="2 3">
    <name type="scientific">Mycolicibacterium obuense</name>
    <dbReference type="NCBI Taxonomy" id="1807"/>
    <lineage>
        <taxon>Bacteria</taxon>
        <taxon>Bacillati</taxon>
        <taxon>Actinomycetota</taxon>
        <taxon>Actinomycetes</taxon>
        <taxon>Mycobacteriales</taxon>
        <taxon>Mycobacteriaceae</taxon>
        <taxon>Mycolicibacterium</taxon>
    </lineage>
</organism>
<dbReference type="InterPro" id="IPR025333">
    <property type="entry name" value="DUF4239"/>
</dbReference>
<dbReference type="RefSeq" id="WP_133413989.1">
    <property type="nucleotide sequence ID" value="NZ_SDLP01000004.1"/>
</dbReference>
<feature type="transmembrane region" description="Helical" evidence="1">
    <location>
        <begin position="221"/>
        <end position="239"/>
    </location>
</feature>
<dbReference type="AlphaFoldDB" id="A0A4R5X4X3"/>
<feature type="transmembrane region" description="Helical" evidence="1">
    <location>
        <begin position="192"/>
        <end position="214"/>
    </location>
</feature>
<gene>
    <name evidence="2" type="ORF">EUA04_15035</name>
</gene>
<name>A0A4R5X4X3_9MYCO</name>
<evidence type="ECO:0000313" key="3">
    <source>
        <dbReference type="Proteomes" id="UP000294952"/>
    </source>
</evidence>
<keyword evidence="1" id="KW-0812">Transmembrane</keyword>
<sequence>MGGEVSQWLVTHVPSWLLLLLMVLVTAGAAVAIQMVVRRRFPNLRGDEHNDVTKFAFGVVGFVFAFFIGFVVSAMWGQISHADSVVRTEGAAGAQLARDSGVFDEPDRDRIRESLLAYEQAALKEWDESNAGRFYPEADQALDRLYAAYEGVTARTDAQKTLLSTSFGNLNDLSKNRTERVLQARTDTGPPWSLWAVIFVTSGLLLGCAIIYGVEKPANHYAMVAIIGTLVGAQLFLVVELSHPYFGAVSTVSDPLQQVVDILQSQR</sequence>
<reference evidence="2 3" key="1">
    <citation type="submission" date="2019-01" db="EMBL/GenBank/DDBJ databases">
        <title>High-quality-draft genome sequences of five non-tuberculosis mycobacteriaceae isolated from a nosocomial environment.</title>
        <authorList>
            <person name="Tiago I."/>
            <person name="Alarico S."/>
            <person name="Pereira S.G."/>
            <person name="Coelho C."/>
            <person name="Maranha A."/>
            <person name="Empadinhas N."/>
        </authorList>
    </citation>
    <scope>NUCLEOTIDE SEQUENCE [LARGE SCALE GENOMIC DNA]</scope>
    <source>
        <strain evidence="2 3">22DIII</strain>
    </source>
</reference>
<keyword evidence="1" id="KW-1133">Transmembrane helix</keyword>
<feature type="transmembrane region" description="Helical" evidence="1">
    <location>
        <begin position="16"/>
        <end position="37"/>
    </location>
</feature>
<dbReference type="EMBL" id="SDLP01000004">
    <property type="protein sequence ID" value="TDL07259.1"/>
    <property type="molecule type" value="Genomic_DNA"/>
</dbReference>